<dbReference type="InterPro" id="IPR036388">
    <property type="entry name" value="WH-like_DNA-bd_sf"/>
</dbReference>
<evidence type="ECO:0000259" key="5">
    <source>
        <dbReference type="PROSITE" id="PS51078"/>
    </source>
</evidence>
<keyword evidence="2" id="KW-0238">DNA-binding</keyword>
<evidence type="ECO:0000259" key="4">
    <source>
        <dbReference type="PROSITE" id="PS51077"/>
    </source>
</evidence>
<feature type="domain" description="IclR-ED" evidence="5">
    <location>
        <begin position="68"/>
        <end position="255"/>
    </location>
</feature>
<dbReference type="InterPro" id="IPR036390">
    <property type="entry name" value="WH_DNA-bd_sf"/>
</dbReference>
<dbReference type="CDD" id="cd00090">
    <property type="entry name" value="HTH_ARSR"/>
    <property type="match status" value="1"/>
</dbReference>
<keyword evidence="3" id="KW-0804">Transcription</keyword>
<dbReference type="PANTHER" id="PTHR30136:SF35">
    <property type="entry name" value="HTH-TYPE TRANSCRIPTIONAL REGULATOR RV1719"/>
    <property type="match status" value="1"/>
</dbReference>
<dbReference type="SMART" id="SM00346">
    <property type="entry name" value="HTH_ICLR"/>
    <property type="match status" value="1"/>
</dbReference>
<comment type="caution">
    <text evidence="6">The sequence shown here is derived from an EMBL/GenBank/DDBJ whole genome shotgun (WGS) entry which is preliminary data.</text>
</comment>
<dbReference type="InterPro" id="IPR029016">
    <property type="entry name" value="GAF-like_dom_sf"/>
</dbReference>
<dbReference type="InterPro" id="IPR005471">
    <property type="entry name" value="Tscrpt_reg_IclR_N"/>
</dbReference>
<dbReference type="PANTHER" id="PTHR30136">
    <property type="entry name" value="HELIX-TURN-HELIX TRANSCRIPTIONAL REGULATOR, ICLR FAMILY"/>
    <property type="match status" value="1"/>
</dbReference>
<dbReference type="Pfam" id="PF09339">
    <property type="entry name" value="HTH_IclR"/>
    <property type="match status" value="1"/>
</dbReference>
<dbReference type="InterPro" id="IPR011991">
    <property type="entry name" value="ArsR-like_HTH"/>
</dbReference>
<keyword evidence="7" id="KW-1185">Reference proteome</keyword>
<dbReference type="GO" id="GO:0006355">
    <property type="term" value="P:regulation of DNA-templated transcription"/>
    <property type="evidence" value="ECO:0007669"/>
    <property type="project" value="UniProtKB-ARBA"/>
</dbReference>
<dbReference type="InterPro" id="IPR014757">
    <property type="entry name" value="Tscrpt_reg_IclR_C"/>
</dbReference>
<dbReference type="PROSITE" id="PS51078">
    <property type="entry name" value="ICLR_ED"/>
    <property type="match status" value="1"/>
</dbReference>
<evidence type="ECO:0000256" key="3">
    <source>
        <dbReference type="ARBA" id="ARBA00023163"/>
    </source>
</evidence>
<dbReference type="Proteomes" id="UP001596547">
    <property type="component" value="Unassembled WGS sequence"/>
</dbReference>
<dbReference type="SUPFAM" id="SSF46785">
    <property type="entry name" value="Winged helix' DNA-binding domain"/>
    <property type="match status" value="1"/>
</dbReference>
<evidence type="ECO:0000313" key="6">
    <source>
        <dbReference type="EMBL" id="MFC7319132.1"/>
    </source>
</evidence>
<name>A0ABD6AFX2_9EURY</name>
<keyword evidence="1" id="KW-0805">Transcription regulation</keyword>
<dbReference type="Gene3D" id="1.10.10.10">
    <property type="entry name" value="Winged helix-like DNA-binding domain superfamily/Winged helix DNA-binding domain"/>
    <property type="match status" value="1"/>
</dbReference>
<evidence type="ECO:0000256" key="2">
    <source>
        <dbReference type="ARBA" id="ARBA00023125"/>
    </source>
</evidence>
<dbReference type="InterPro" id="IPR050707">
    <property type="entry name" value="HTH_MetabolicPath_Reg"/>
</dbReference>
<reference evidence="6 7" key="1">
    <citation type="journal article" date="2019" name="Int. J. Syst. Evol. Microbiol.">
        <title>The Global Catalogue of Microorganisms (GCM) 10K type strain sequencing project: providing services to taxonomists for standard genome sequencing and annotation.</title>
        <authorList>
            <consortium name="The Broad Institute Genomics Platform"/>
            <consortium name="The Broad Institute Genome Sequencing Center for Infectious Disease"/>
            <person name="Wu L."/>
            <person name="Ma J."/>
        </authorList>
    </citation>
    <scope>NUCLEOTIDE SEQUENCE [LARGE SCALE GENOMIC DNA]</scope>
    <source>
        <strain evidence="6 7">PSR21</strain>
    </source>
</reference>
<dbReference type="AlphaFoldDB" id="A0ABD6AFX2"/>
<evidence type="ECO:0000256" key="1">
    <source>
        <dbReference type="ARBA" id="ARBA00023015"/>
    </source>
</evidence>
<dbReference type="EMBL" id="JBHTBF010000003">
    <property type="protein sequence ID" value="MFC7319132.1"/>
    <property type="molecule type" value="Genomic_DNA"/>
</dbReference>
<feature type="domain" description="HTH iclR-type" evidence="4">
    <location>
        <begin position="8"/>
        <end position="67"/>
    </location>
</feature>
<sequence>MESKRKRIKAVVRAMEIMEILQERDSTTADEAAAELGVSKSTAYYHLQTLTDAGYVIDNDGVYRLALRFFSLGTDVRHKQPIYHTAREQVSRLADETGELALLMVEEGGKGIYLDLKRGDRAVIRADWLGNQCHLHDNALGKSILAFLTQRRVNEIFERHGLPATTENTVTDANVLHKELEEIRESGVAFDHEEQLEGLQCVAAPIVGSEGGRQSVYGAICIASPTSRMTEERLTETFPELVRDAANIIQLNYIPE</sequence>
<dbReference type="GeneID" id="79317677"/>
<dbReference type="Gene3D" id="3.30.450.40">
    <property type="match status" value="1"/>
</dbReference>
<dbReference type="RefSeq" id="WP_276306044.1">
    <property type="nucleotide sequence ID" value="NZ_CP119993.1"/>
</dbReference>
<gene>
    <name evidence="6" type="ORF">ACFQPE_20390</name>
</gene>
<dbReference type="Pfam" id="PF01614">
    <property type="entry name" value="IclR_C"/>
    <property type="match status" value="1"/>
</dbReference>
<organism evidence="6 7">
    <name type="scientific">Halomarina halobia</name>
    <dbReference type="NCBI Taxonomy" id="3033386"/>
    <lineage>
        <taxon>Archaea</taxon>
        <taxon>Methanobacteriati</taxon>
        <taxon>Methanobacteriota</taxon>
        <taxon>Stenosarchaea group</taxon>
        <taxon>Halobacteria</taxon>
        <taxon>Halobacteriales</taxon>
        <taxon>Natronomonadaceae</taxon>
        <taxon>Halomarina</taxon>
    </lineage>
</organism>
<dbReference type="GO" id="GO:0003677">
    <property type="term" value="F:DNA binding"/>
    <property type="evidence" value="ECO:0007669"/>
    <property type="project" value="UniProtKB-KW"/>
</dbReference>
<accession>A0ABD6AFX2</accession>
<dbReference type="SUPFAM" id="SSF55781">
    <property type="entry name" value="GAF domain-like"/>
    <property type="match status" value="1"/>
</dbReference>
<evidence type="ECO:0000313" key="7">
    <source>
        <dbReference type="Proteomes" id="UP001596547"/>
    </source>
</evidence>
<protein>
    <submittedName>
        <fullName evidence="6">IclR family transcriptional regulator</fullName>
    </submittedName>
</protein>
<proteinExistence type="predicted"/>
<dbReference type="PROSITE" id="PS51077">
    <property type="entry name" value="HTH_ICLR"/>
    <property type="match status" value="1"/>
</dbReference>